<dbReference type="PANTHER" id="PTHR37432">
    <property type="entry name" value="PROTEIN CBG21304"/>
    <property type="match status" value="1"/>
</dbReference>
<dbReference type="GO" id="GO:0046983">
    <property type="term" value="F:protein dimerization activity"/>
    <property type="evidence" value="ECO:0007669"/>
    <property type="project" value="InterPro"/>
</dbReference>
<accession>A0A2G5SPY1</accession>
<gene>
    <name evidence="2" type="primary">Cnig_chr_X.g23492</name>
    <name evidence="2" type="ORF">B9Z55_023492</name>
</gene>
<organism evidence="2 3">
    <name type="scientific">Caenorhabditis nigoni</name>
    <dbReference type="NCBI Taxonomy" id="1611254"/>
    <lineage>
        <taxon>Eukaryota</taxon>
        <taxon>Metazoa</taxon>
        <taxon>Ecdysozoa</taxon>
        <taxon>Nematoda</taxon>
        <taxon>Chromadorea</taxon>
        <taxon>Rhabditida</taxon>
        <taxon>Rhabditina</taxon>
        <taxon>Rhabditomorpha</taxon>
        <taxon>Rhabditoidea</taxon>
        <taxon>Rhabditidae</taxon>
        <taxon>Peloderinae</taxon>
        <taxon>Caenorhabditis</taxon>
    </lineage>
</organism>
<feature type="domain" description="HAT C-terminal dimerisation" evidence="1">
    <location>
        <begin position="278"/>
        <end position="347"/>
    </location>
</feature>
<keyword evidence="3" id="KW-1185">Reference proteome</keyword>
<protein>
    <recommendedName>
        <fullName evidence="1">HAT C-terminal dimerisation domain-containing protein</fullName>
    </recommendedName>
</protein>
<dbReference type="Proteomes" id="UP000230233">
    <property type="component" value="Chromosome X"/>
</dbReference>
<sequence length="351" mass="40075">MKVVESSTKDAQKVYEMVAASIYDVCSSEMNLKYCYLCADGASNVRKCGQDHFLDYVRCVAHGLNIIGERTLRPYKKAVVSLVEKDALGMYSNLISDGKKFVLEMKKMALTSEKFGLKQHVPTRWFSEFECIESVMRSIDILTVNADDFPSEASDHLKNLSTVESRVLYKELAQVIQPLKDCNRYFQANSITIPNVVPFYLSLLDEYEEQKITASINIDAQSIVDSEIQRISSILPEEAVTSPQVTPKRQMTFVEKCLNKSTSPPPISLIEERIYYERDSRQCPPQLYWPMAKSIYPKLGQIAWRVFAVPTTESDVERSFSILKNVYASNRLSIDLKFLENMMLIKEMPSN</sequence>
<dbReference type="InterPro" id="IPR008906">
    <property type="entry name" value="HATC_C_dom"/>
</dbReference>
<dbReference type="SUPFAM" id="SSF53098">
    <property type="entry name" value="Ribonuclease H-like"/>
    <property type="match status" value="1"/>
</dbReference>
<evidence type="ECO:0000313" key="2">
    <source>
        <dbReference type="EMBL" id="PIC17154.1"/>
    </source>
</evidence>
<proteinExistence type="predicted"/>
<name>A0A2G5SPY1_9PELO</name>
<dbReference type="PANTHER" id="PTHR37432:SF1">
    <property type="entry name" value="HAT C-TERMINAL DIMERISATION DOMAIN-CONTAINING PROTEIN-RELATED"/>
    <property type="match status" value="1"/>
</dbReference>
<evidence type="ECO:0000259" key="1">
    <source>
        <dbReference type="Pfam" id="PF05699"/>
    </source>
</evidence>
<dbReference type="Pfam" id="PF05699">
    <property type="entry name" value="Dimer_Tnp_hAT"/>
    <property type="match status" value="1"/>
</dbReference>
<evidence type="ECO:0000313" key="3">
    <source>
        <dbReference type="Proteomes" id="UP000230233"/>
    </source>
</evidence>
<reference evidence="3" key="1">
    <citation type="submission" date="2017-10" db="EMBL/GenBank/DDBJ databases">
        <title>Rapid genome shrinkage in a self-fertile nematode reveals novel sperm competition proteins.</title>
        <authorList>
            <person name="Yin D."/>
            <person name="Schwarz E.M."/>
            <person name="Thomas C.G."/>
            <person name="Felde R.L."/>
            <person name="Korf I.F."/>
            <person name="Cutter A.D."/>
            <person name="Schartner C.M."/>
            <person name="Ralston E.J."/>
            <person name="Meyer B.J."/>
            <person name="Haag E.S."/>
        </authorList>
    </citation>
    <scope>NUCLEOTIDE SEQUENCE [LARGE SCALE GENOMIC DNA]</scope>
    <source>
        <strain evidence="3">JU1422</strain>
    </source>
</reference>
<comment type="caution">
    <text evidence="2">The sequence shown here is derived from an EMBL/GenBank/DDBJ whole genome shotgun (WGS) entry which is preliminary data.</text>
</comment>
<dbReference type="InterPro" id="IPR012337">
    <property type="entry name" value="RNaseH-like_sf"/>
</dbReference>
<dbReference type="AlphaFoldDB" id="A0A2G5SPY1"/>
<dbReference type="OrthoDB" id="5103at2759"/>
<dbReference type="EMBL" id="PDUG01000006">
    <property type="protein sequence ID" value="PIC17154.1"/>
    <property type="molecule type" value="Genomic_DNA"/>
</dbReference>